<reference evidence="3" key="1">
    <citation type="submission" date="2017-08" db="EMBL/GenBank/DDBJ databases">
        <authorList>
            <person name="Huang Z."/>
        </authorList>
    </citation>
    <scope>NUCLEOTIDE SEQUENCE [LARGE SCALE GENOMIC DNA]</scope>
    <source>
        <strain evidence="3">SA5d-4</strain>
    </source>
</reference>
<feature type="transmembrane region" description="Helical" evidence="1">
    <location>
        <begin position="6"/>
        <end position="25"/>
    </location>
</feature>
<sequence>MHFIIDIIGFIVRFIIGLLVDLFIWKKIRNIFFSHEKTVLELQKELSWFREFMNDPRYDHIIFNNYEVKRYLANGNNLDNLYDSEQEKEVFKNLVMKEHKRYVGIGMDKGTS</sequence>
<keyword evidence="1" id="KW-0812">Transmembrane</keyword>
<proteinExistence type="predicted"/>
<accession>A0A263BX26</accession>
<dbReference type="RefSeq" id="WP_094920744.1">
    <property type="nucleotide sequence ID" value="NZ_NPIA01000001.1"/>
</dbReference>
<evidence type="ECO:0000313" key="2">
    <source>
        <dbReference type="EMBL" id="OZM58220.1"/>
    </source>
</evidence>
<keyword evidence="1" id="KW-1133">Transmembrane helix</keyword>
<keyword evidence="1" id="KW-0472">Membrane</keyword>
<keyword evidence="3" id="KW-1185">Reference proteome</keyword>
<organism evidence="2 3">
    <name type="scientific">Lottiidibacillus patelloidae</name>
    <dbReference type="NCBI Taxonomy" id="2670334"/>
    <lineage>
        <taxon>Bacteria</taxon>
        <taxon>Bacillati</taxon>
        <taxon>Bacillota</taxon>
        <taxon>Bacilli</taxon>
        <taxon>Bacillales</taxon>
        <taxon>Bacillaceae</taxon>
        <taxon>Lottiidibacillus</taxon>
    </lineage>
</organism>
<dbReference type="Proteomes" id="UP000217083">
    <property type="component" value="Unassembled WGS sequence"/>
</dbReference>
<evidence type="ECO:0000313" key="3">
    <source>
        <dbReference type="Proteomes" id="UP000217083"/>
    </source>
</evidence>
<name>A0A263BX26_9BACI</name>
<gene>
    <name evidence="2" type="ORF">CIB95_01210</name>
</gene>
<reference evidence="2 3" key="2">
    <citation type="submission" date="2017-09" db="EMBL/GenBank/DDBJ databases">
        <title>Bacillus patelloidae sp. nov., isolated from the intestinal tract of a marine limpet.</title>
        <authorList>
            <person name="Liu R."/>
            <person name="Dong C."/>
            <person name="Shao Z."/>
        </authorList>
    </citation>
    <scope>NUCLEOTIDE SEQUENCE [LARGE SCALE GENOMIC DNA]</scope>
    <source>
        <strain evidence="2 3">SA5d-4</strain>
    </source>
</reference>
<comment type="caution">
    <text evidence="2">The sequence shown here is derived from an EMBL/GenBank/DDBJ whole genome shotgun (WGS) entry which is preliminary data.</text>
</comment>
<dbReference type="EMBL" id="NPIA01000001">
    <property type="protein sequence ID" value="OZM58220.1"/>
    <property type="molecule type" value="Genomic_DNA"/>
</dbReference>
<protein>
    <submittedName>
        <fullName evidence="2">Uncharacterized protein</fullName>
    </submittedName>
</protein>
<evidence type="ECO:0000256" key="1">
    <source>
        <dbReference type="SAM" id="Phobius"/>
    </source>
</evidence>
<dbReference type="AlphaFoldDB" id="A0A263BX26"/>